<protein>
    <recommendedName>
        <fullName evidence="5">Exostosin GT47 domain-containing protein</fullName>
    </recommendedName>
</protein>
<keyword evidence="3" id="KW-0735">Signal-anchor</keyword>
<comment type="subcellular location">
    <subcellularLocation>
        <location evidence="1">Golgi apparatus membrane</location>
        <topology evidence="1">Single-pass type II membrane protein</topology>
    </subcellularLocation>
</comment>
<evidence type="ECO:0000256" key="2">
    <source>
        <dbReference type="ARBA" id="ARBA00010271"/>
    </source>
</evidence>
<dbReference type="InterPro" id="IPR004263">
    <property type="entry name" value="Exostosin"/>
</dbReference>
<name>A0ABP0WPC0_9BRYO</name>
<organism evidence="6 7">
    <name type="scientific">Sphagnum jensenii</name>
    <dbReference type="NCBI Taxonomy" id="128206"/>
    <lineage>
        <taxon>Eukaryota</taxon>
        <taxon>Viridiplantae</taxon>
        <taxon>Streptophyta</taxon>
        <taxon>Embryophyta</taxon>
        <taxon>Bryophyta</taxon>
        <taxon>Sphagnophytina</taxon>
        <taxon>Sphagnopsida</taxon>
        <taxon>Sphagnales</taxon>
        <taxon>Sphagnaceae</taxon>
        <taxon>Sphagnum</taxon>
    </lineage>
</organism>
<evidence type="ECO:0000259" key="5">
    <source>
        <dbReference type="Pfam" id="PF03016"/>
    </source>
</evidence>
<keyword evidence="3" id="KW-0812">Transmembrane</keyword>
<evidence type="ECO:0000313" key="6">
    <source>
        <dbReference type="EMBL" id="CAK9268006.1"/>
    </source>
</evidence>
<accession>A0ABP0WPC0</accession>
<keyword evidence="7" id="KW-1185">Reference proteome</keyword>
<comment type="similarity">
    <text evidence="2">Belongs to the glycosyltransferase 47 family.</text>
</comment>
<evidence type="ECO:0000256" key="3">
    <source>
        <dbReference type="ARBA" id="ARBA00022968"/>
    </source>
</evidence>
<keyword evidence="4" id="KW-0333">Golgi apparatus</keyword>
<reference evidence="6 7" key="1">
    <citation type="submission" date="2024-02" db="EMBL/GenBank/DDBJ databases">
        <authorList>
            <consortium name="ELIXIR-Norway"/>
            <consortium name="Elixir Norway"/>
        </authorList>
    </citation>
    <scope>NUCLEOTIDE SEQUENCE [LARGE SCALE GENOMIC DNA]</scope>
</reference>
<dbReference type="Pfam" id="PF03016">
    <property type="entry name" value="Exostosin_GT47"/>
    <property type="match status" value="1"/>
</dbReference>
<evidence type="ECO:0000313" key="7">
    <source>
        <dbReference type="Proteomes" id="UP001497444"/>
    </source>
</evidence>
<dbReference type="InterPro" id="IPR040911">
    <property type="entry name" value="Exostosin_GT47"/>
</dbReference>
<feature type="domain" description="Exostosin GT47" evidence="5">
    <location>
        <begin position="1"/>
        <end position="309"/>
    </location>
</feature>
<evidence type="ECO:0000256" key="1">
    <source>
        <dbReference type="ARBA" id="ARBA00004323"/>
    </source>
</evidence>
<evidence type="ECO:0000256" key="4">
    <source>
        <dbReference type="ARBA" id="ARBA00023034"/>
    </source>
</evidence>
<dbReference type="EMBL" id="OZ020097">
    <property type="protein sequence ID" value="CAK9268006.1"/>
    <property type="molecule type" value="Genomic_DNA"/>
</dbReference>
<dbReference type="PANTHER" id="PTHR11062:SF48">
    <property type="entry name" value="OJ1485_B09.5 PROTEIN"/>
    <property type="match status" value="1"/>
</dbReference>
<gene>
    <name evidence="6" type="ORF">CSSPJE1EN1_LOCUS13484</name>
</gene>
<dbReference type="Proteomes" id="UP001497444">
    <property type="component" value="Chromosome 2"/>
</dbReference>
<dbReference type="PANTHER" id="PTHR11062">
    <property type="entry name" value="EXOSTOSIN HEPARAN SULFATE GLYCOSYLTRANSFERASE -RELATED"/>
    <property type="match status" value="1"/>
</dbReference>
<proteinExistence type="inferred from homology"/>
<sequence length="376" mass="44323">MYDLPRKYNLGMIKKDEKNQEIPWTNKVAPAFKTRWQVNRQHSVEYWMMVYMLDALDSENGERVAVRVNDPEQADVFFLPFFSSLAFNTYGHGMTGPGAEYDKRIQAGVVDILKASKWWQASQGRDHVIVMHHPNAFRHFRQMFKESILIVADFGRYPKEIARLRKDVVAPYEHVVPTFEEDNGKDPFMSRKILLFFRGRIQRKDDGVVRSRLAHVLENKTDVRYVNSLASSEGLEQATKGMRSSRFCLHPAGDTPSSCRLFDAIASHCVPVIVSDRLELPFEDEIDYREFSLFFSIQEAIRPDYLVNYLRNIEEGHWLRMWNRLKEVSHHFQYQHPPKRDDAVNMIWKQVQHKVPAVKLAMHRNQRLKIADWWQR</sequence>